<sequence length="170" mass="20607">MRAEYYKKWRFGFGKPKHELTREEAKKLHNEQEMYAVVFKEGEIPKFVVKMQFRTWYCTVFHLNENRREKIIEAYSEMYDMYDKTGVGIPKGIKNQIFLRNRQEKYFDKEEWASWLFETNGKYRRVHRKGSGEIIEREEGIEHVDKLIKDKPEFGDYGALLPGESWSWGF</sequence>
<protein>
    <submittedName>
        <fullName evidence="1">Uncharacterized protein</fullName>
    </submittedName>
</protein>
<name>A0ABW4C537_9BACL</name>
<dbReference type="EMBL" id="JBHTNU010000002">
    <property type="protein sequence ID" value="MFD1425827.1"/>
    <property type="molecule type" value="Genomic_DNA"/>
</dbReference>
<dbReference type="RefSeq" id="WP_380162847.1">
    <property type="nucleotide sequence ID" value="NZ_JBHTNU010000002.1"/>
</dbReference>
<reference evidence="2" key="1">
    <citation type="journal article" date="2019" name="Int. J. Syst. Evol. Microbiol.">
        <title>The Global Catalogue of Microorganisms (GCM) 10K type strain sequencing project: providing services to taxonomists for standard genome sequencing and annotation.</title>
        <authorList>
            <consortium name="The Broad Institute Genomics Platform"/>
            <consortium name="The Broad Institute Genome Sequencing Center for Infectious Disease"/>
            <person name="Wu L."/>
            <person name="Ma J."/>
        </authorList>
    </citation>
    <scope>NUCLEOTIDE SEQUENCE [LARGE SCALE GENOMIC DNA]</scope>
    <source>
        <strain evidence="2">S1</strain>
    </source>
</reference>
<accession>A0ABW4C537</accession>
<proteinExistence type="predicted"/>
<dbReference type="Proteomes" id="UP001597282">
    <property type="component" value="Unassembled WGS sequence"/>
</dbReference>
<keyword evidence="2" id="KW-1185">Reference proteome</keyword>
<evidence type="ECO:0000313" key="1">
    <source>
        <dbReference type="EMBL" id="MFD1425827.1"/>
    </source>
</evidence>
<evidence type="ECO:0000313" key="2">
    <source>
        <dbReference type="Proteomes" id="UP001597282"/>
    </source>
</evidence>
<organism evidence="1 2">
    <name type="scientific">Kroppenstedtia sanguinis</name>
    <dbReference type="NCBI Taxonomy" id="1380684"/>
    <lineage>
        <taxon>Bacteria</taxon>
        <taxon>Bacillati</taxon>
        <taxon>Bacillota</taxon>
        <taxon>Bacilli</taxon>
        <taxon>Bacillales</taxon>
        <taxon>Thermoactinomycetaceae</taxon>
        <taxon>Kroppenstedtia</taxon>
    </lineage>
</organism>
<gene>
    <name evidence="1" type="ORF">ACFQ4Y_02605</name>
</gene>
<comment type="caution">
    <text evidence="1">The sequence shown here is derived from an EMBL/GenBank/DDBJ whole genome shotgun (WGS) entry which is preliminary data.</text>
</comment>